<dbReference type="Pfam" id="PF05729">
    <property type="entry name" value="NACHT"/>
    <property type="match status" value="1"/>
</dbReference>
<dbReference type="PANTHER" id="PTHR46312:SF2">
    <property type="entry name" value="NUCLEOTIDE-BINDING OLIGOMERIZATION DOMAIN-CONTAINING PROTEIN 2-LIKE"/>
    <property type="match status" value="1"/>
</dbReference>
<dbReference type="EMBL" id="CAJOBE010005227">
    <property type="protein sequence ID" value="CAF3965407.1"/>
    <property type="molecule type" value="Genomic_DNA"/>
</dbReference>
<dbReference type="InterPro" id="IPR027417">
    <property type="entry name" value="P-loop_NTPase"/>
</dbReference>
<dbReference type="Proteomes" id="UP000663882">
    <property type="component" value="Unassembled WGS sequence"/>
</dbReference>
<evidence type="ECO:0000256" key="1">
    <source>
        <dbReference type="SAM" id="Coils"/>
    </source>
</evidence>
<feature type="non-terminal residue" evidence="3">
    <location>
        <position position="998"/>
    </location>
</feature>
<evidence type="ECO:0000313" key="4">
    <source>
        <dbReference type="EMBL" id="CAF1437507.1"/>
    </source>
</evidence>
<evidence type="ECO:0000313" key="3">
    <source>
        <dbReference type="EMBL" id="CAF1337551.1"/>
    </source>
</evidence>
<proteinExistence type="predicted"/>
<dbReference type="Proteomes" id="UP000663823">
    <property type="component" value="Unassembled WGS sequence"/>
</dbReference>
<accession>A0A815GE33</accession>
<evidence type="ECO:0000313" key="7">
    <source>
        <dbReference type="Proteomes" id="UP000663882"/>
    </source>
</evidence>
<protein>
    <recommendedName>
        <fullName evidence="2">NACHT domain-containing protein</fullName>
    </recommendedName>
</protein>
<dbReference type="InterPro" id="IPR016024">
    <property type="entry name" value="ARM-type_fold"/>
</dbReference>
<dbReference type="Proteomes" id="UP000663874">
    <property type="component" value="Unassembled WGS sequence"/>
</dbReference>
<feature type="coiled-coil region" evidence="1">
    <location>
        <begin position="117"/>
        <end position="144"/>
    </location>
</feature>
<dbReference type="Proteomes" id="UP000663889">
    <property type="component" value="Unassembled WGS sequence"/>
</dbReference>
<comment type="caution">
    <text evidence="3">The sequence shown here is derived from an EMBL/GenBank/DDBJ whole genome shotgun (WGS) entry which is preliminary data.</text>
</comment>
<evidence type="ECO:0000259" key="2">
    <source>
        <dbReference type="PROSITE" id="PS50837"/>
    </source>
</evidence>
<dbReference type="EMBL" id="CAJOAX010006160">
    <property type="protein sequence ID" value="CAF3972215.1"/>
    <property type="molecule type" value="Genomic_DNA"/>
</dbReference>
<feature type="domain" description="NACHT" evidence="2">
    <location>
        <begin position="280"/>
        <end position="380"/>
    </location>
</feature>
<dbReference type="SUPFAM" id="SSF48371">
    <property type="entry name" value="ARM repeat"/>
    <property type="match status" value="1"/>
</dbReference>
<gene>
    <name evidence="5" type="ORF">FNK824_LOCUS24024</name>
    <name evidence="6" type="ORF">OTI717_LOCUS27496</name>
    <name evidence="3" type="ORF">RFH988_LOCUS31600</name>
    <name evidence="4" type="ORF">SEV965_LOCUS33059</name>
</gene>
<dbReference type="Gene3D" id="3.40.50.300">
    <property type="entry name" value="P-loop containing nucleotide triphosphate hydrolases"/>
    <property type="match status" value="1"/>
</dbReference>
<organism evidence="3 7">
    <name type="scientific">Rotaria sordida</name>
    <dbReference type="NCBI Taxonomy" id="392033"/>
    <lineage>
        <taxon>Eukaryota</taxon>
        <taxon>Metazoa</taxon>
        <taxon>Spiralia</taxon>
        <taxon>Gnathifera</taxon>
        <taxon>Rotifera</taxon>
        <taxon>Eurotatoria</taxon>
        <taxon>Bdelloidea</taxon>
        <taxon>Philodinida</taxon>
        <taxon>Philodinidae</taxon>
        <taxon>Rotaria</taxon>
    </lineage>
</organism>
<evidence type="ECO:0000313" key="6">
    <source>
        <dbReference type="EMBL" id="CAF3972215.1"/>
    </source>
</evidence>
<dbReference type="PROSITE" id="PS50837">
    <property type="entry name" value="NACHT"/>
    <property type="match status" value="1"/>
</dbReference>
<name>A0A815GE33_9BILA</name>
<dbReference type="AlphaFoldDB" id="A0A815GE33"/>
<dbReference type="OrthoDB" id="10034282at2759"/>
<dbReference type="SUPFAM" id="SSF52540">
    <property type="entry name" value="P-loop containing nucleoside triphosphate hydrolases"/>
    <property type="match status" value="1"/>
</dbReference>
<dbReference type="PANTHER" id="PTHR46312">
    <property type="entry name" value="NACHT DOMAIN-CONTAINING PROTEIN"/>
    <property type="match status" value="1"/>
</dbReference>
<sequence>MVDPIGTAASAVTTSYTVIMTIIEFIETVEENGQHAKQLIKKVERFQKIIDNYKKDDEHLLDHMQLKNDATAPVEDLSEHKSTIVRNTEEVSQVPIVNTQNSCVCTSPNIFSRFWQKSRIYRNYKSIKEDLERLDKEIDRAGGEASFGILINVNNKVIVIEEKIDTVIKGQKEIAAAVLTNVHPSSSQSITDEQKLRIINKLKNEYASKYSTIKRLMTNTYVPIDEENYINLAIIHKEQKESGISKDSKFDYSTYELIYGSKTSIKITEIFDKCQDKLTKRVLVLGPAGIGKTTFCQYITYKWSKDELFQQFKCLIYIRLRNLISKSYPLRQSEPYSLIDIIERECFRTFPLENLEERNILKHILDDASNILWLLDGYDEQNVPEYLDWFIRELLDKQIEILTSRPTATVPCSYDVDLEITGFTDENIHDYINKFFKVEPSKGKRLILFLQSALNIWGISHIPITLEIVCTLWNEHEIKELEQTKTMTALYDDMITWILRKYLSKILGDEAANGKGKQTIYKECENVLVVLEKVAFLCMETSSLIIDSKILGEVVKDCKGNKNEDDLRLNVIKVGLLVVLDSDKLIEEEKDYYFIHLSFQEFFAARYLRRLFESNTNEPEMFLRNYKYNPRYQLMLTFTAGLLTEKFVEIFFDLIEDDPEDLVGARHLIVLIGCLEEINRKEYRKVTDRILDHIGRYLEILINLLSTPNLYWGENVYRILGRSYGILCEKTIENIFLKHLIDDEMKYRALFTIDNLKNCSPDVLIKAFSMLEDRYPLAICGTICNLIDSSTSANVVREFVRSTDKRWEEQFISAIGWWIDNIIDSMPYSLAEAAKAMNQLSEIPSVDMANMICKLTIRLLIFKENAARLDIAEQLLTIIKQHPIPLDYNDCDVFSKCCWDLFTSIWSYTSDPKILNWILNLYEVPETRSRAAKLLQAIGPKVTTCDILEQLIKHMKSNTTNEISYAFCHFCSNLWSTKNLNRLFEIAKNDDNVDVKEL</sequence>
<reference evidence="3" key="1">
    <citation type="submission" date="2021-02" db="EMBL/GenBank/DDBJ databases">
        <authorList>
            <person name="Nowell W R."/>
        </authorList>
    </citation>
    <scope>NUCLEOTIDE SEQUENCE</scope>
</reference>
<evidence type="ECO:0000313" key="5">
    <source>
        <dbReference type="EMBL" id="CAF3965407.1"/>
    </source>
</evidence>
<dbReference type="InterPro" id="IPR007111">
    <property type="entry name" value="NACHT_NTPase"/>
</dbReference>
<dbReference type="EMBL" id="CAJNOU010004339">
    <property type="protein sequence ID" value="CAF1437507.1"/>
    <property type="molecule type" value="Genomic_DNA"/>
</dbReference>
<dbReference type="EMBL" id="CAJNOO010003443">
    <property type="protein sequence ID" value="CAF1337551.1"/>
    <property type="molecule type" value="Genomic_DNA"/>
</dbReference>
<keyword evidence="1" id="KW-0175">Coiled coil</keyword>